<keyword evidence="3" id="KW-0812">Transmembrane</keyword>
<feature type="domain" description="MEIS N-terminal" evidence="4">
    <location>
        <begin position="51"/>
        <end position="108"/>
    </location>
</feature>
<feature type="compositionally biased region" description="Low complexity" evidence="2">
    <location>
        <begin position="234"/>
        <end position="253"/>
    </location>
</feature>
<organism evidence="7">
    <name type="scientific">Echinostoma caproni</name>
    <dbReference type="NCBI Taxonomy" id="27848"/>
    <lineage>
        <taxon>Eukaryota</taxon>
        <taxon>Metazoa</taxon>
        <taxon>Spiralia</taxon>
        <taxon>Lophotrochozoa</taxon>
        <taxon>Platyhelminthes</taxon>
        <taxon>Trematoda</taxon>
        <taxon>Digenea</taxon>
        <taxon>Plagiorchiida</taxon>
        <taxon>Echinostomata</taxon>
        <taxon>Echinostomatoidea</taxon>
        <taxon>Echinostomatidae</taxon>
        <taxon>Echinostoma</taxon>
    </lineage>
</organism>
<evidence type="ECO:0000313" key="5">
    <source>
        <dbReference type="EMBL" id="VDP82540.1"/>
    </source>
</evidence>
<keyword evidence="3" id="KW-1133">Transmembrane helix</keyword>
<dbReference type="EMBL" id="UZAN01045379">
    <property type="protein sequence ID" value="VDP82540.1"/>
    <property type="molecule type" value="Genomic_DNA"/>
</dbReference>
<protein>
    <submittedName>
        <fullName evidence="7">Meis_PKNOX_N domain-containing protein</fullName>
    </submittedName>
</protein>
<feature type="compositionally biased region" description="Polar residues" evidence="2">
    <location>
        <begin position="117"/>
        <end position="136"/>
    </location>
</feature>
<keyword evidence="6" id="KW-1185">Reference proteome</keyword>
<gene>
    <name evidence="5" type="ORF">ECPE_LOCUS8003</name>
</gene>
<accession>A0A183AM18</accession>
<dbReference type="InterPro" id="IPR032453">
    <property type="entry name" value="PKNOX/Meis_N"/>
</dbReference>
<sequence length="289" mass="31341">MAGWVLQSRDRGGGGGSGDGDGIQTRINEQQNTEKKYRLGREQQIQTGPEMNSSNRPMFTADQELNLLIIQAIHVLRFHLLEIEKVHELCDSFCARYIACLKGKMPLDLVCDDRESAGSTGSASSPFPNRPSTPNLFSDIGDGVPGTQPSCSYASLNGSSSQLGYLGNGSSSLDMPRSNEMTKFVPDTTPVTYHSHSRREPDGSAYGSSYPAESEKSAIPSGLTSPGFGPVPPTVNGSLSSSSTSSIGSTSPTAPSVSRFFVLNWILFIHTHTHIYIYIYIYMHTFIRC</sequence>
<dbReference type="Pfam" id="PF16493">
    <property type="entry name" value="Meis_PKNOX_N"/>
    <property type="match status" value="1"/>
</dbReference>
<feature type="region of interest" description="Disordered" evidence="2">
    <location>
        <begin position="1"/>
        <end position="36"/>
    </location>
</feature>
<reference evidence="7" key="1">
    <citation type="submission" date="2016-06" db="UniProtKB">
        <authorList>
            <consortium name="WormBaseParasite"/>
        </authorList>
    </citation>
    <scope>IDENTIFICATION</scope>
</reference>
<evidence type="ECO:0000313" key="7">
    <source>
        <dbReference type="WBParaSite" id="ECPE_0000802401-mRNA-1"/>
    </source>
</evidence>
<dbReference type="AlphaFoldDB" id="A0A183AM18"/>
<reference evidence="5 6" key="2">
    <citation type="submission" date="2018-11" db="EMBL/GenBank/DDBJ databases">
        <authorList>
            <consortium name="Pathogen Informatics"/>
        </authorList>
    </citation>
    <scope>NUCLEOTIDE SEQUENCE [LARGE SCALE GENOMIC DNA]</scope>
    <source>
        <strain evidence="5 6">Egypt</strain>
    </source>
</reference>
<evidence type="ECO:0000259" key="4">
    <source>
        <dbReference type="Pfam" id="PF16493"/>
    </source>
</evidence>
<feature type="region of interest" description="Disordered" evidence="2">
    <location>
        <begin position="114"/>
        <end position="141"/>
    </location>
</feature>
<keyword evidence="3" id="KW-0472">Membrane</keyword>
<evidence type="ECO:0000313" key="6">
    <source>
        <dbReference type="Proteomes" id="UP000272942"/>
    </source>
</evidence>
<name>A0A183AM18_9TREM</name>
<feature type="transmembrane region" description="Helical" evidence="3">
    <location>
        <begin position="260"/>
        <end position="283"/>
    </location>
</feature>
<feature type="region of interest" description="Disordered" evidence="2">
    <location>
        <begin position="167"/>
        <end position="253"/>
    </location>
</feature>
<evidence type="ECO:0000256" key="3">
    <source>
        <dbReference type="SAM" id="Phobius"/>
    </source>
</evidence>
<keyword evidence="1" id="KW-0539">Nucleus</keyword>
<proteinExistence type="predicted"/>
<evidence type="ECO:0000256" key="2">
    <source>
        <dbReference type="SAM" id="MobiDB-lite"/>
    </source>
</evidence>
<dbReference type="Proteomes" id="UP000272942">
    <property type="component" value="Unassembled WGS sequence"/>
</dbReference>
<evidence type="ECO:0000256" key="1">
    <source>
        <dbReference type="ARBA" id="ARBA00023242"/>
    </source>
</evidence>
<dbReference type="WBParaSite" id="ECPE_0000802401-mRNA-1">
    <property type="protein sequence ID" value="ECPE_0000802401-mRNA-1"/>
    <property type="gene ID" value="ECPE_0000802401"/>
</dbReference>
<dbReference type="OrthoDB" id="10056939at2759"/>